<feature type="domain" description="Gnk2-homologous" evidence="3">
    <location>
        <begin position="1"/>
        <end position="93"/>
    </location>
</feature>
<comment type="caution">
    <text evidence="4">The sequence shown here is derived from an EMBL/GenBank/DDBJ whole genome shotgun (WGS) entry which is preliminary data.</text>
</comment>
<evidence type="ECO:0000259" key="3">
    <source>
        <dbReference type="PROSITE" id="PS51473"/>
    </source>
</evidence>
<dbReference type="Pfam" id="PF01657">
    <property type="entry name" value="Stress-antifung"/>
    <property type="match status" value="1"/>
</dbReference>
<dbReference type="PANTHER" id="PTHR32099">
    <property type="entry name" value="CYSTEINE-RICH REPEAT SECRETORY PROTEIN"/>
    <property type="match status" value="1"/>
</dbReference>
<keyword evidence="1" id="KW-0732">Signal</keyword>
<proteinExistence type="predicted"/>
<keyword evidence="2" id="KW-0677">Repeat</keyword>
<name>A0AAD4UUD1_PRUDU</name>
<evidence type="ECO:0000313" key="4">
    <source>
        <dbReference type="EMBL" id="KAI5312448.1"/>
    </source>
</evidence>
<keyword evidence="5" id="KW-1185">Reference proteome</keyword>
<gene>
    <name evidence="4" type="ORF">L3X38_041621</name>
</gene>
<evidence type="ECO:0000313" key="5">
    <source>
        <dbReference type="Proteomes" id="UP001054821"/>
    </source>
</evidence>
<dbReference type="InterPro" id="IPR038408">
    <property type="entry name" value="GNK2_sf"/>
</dbReference>
<sequence>MAGTPAEGQFPASSMAFPQGEVQLHLLAPLWIRHYARVGTAYGLLLCRGDVSVLVCEECVANATSEALLRCPHNQQAVVWYDHCTLRYSNQPFYSEAATSPSMISWSGRI</sequence>
<protein>
    <recommendedName>
        <fullName evidence="3">Gnk2-homologous domain-containing protein</fullName>
    </recommendedName>
</protein>
<dbReference type="PROSITE" id="PS51473">
    <property type="entry name" value="GNK2"/>
    <property type="match status" value="1"/>
</dbReference>
<evidence type="ECO:0000256" key="2">
    <source>
        <dbReference type="ARBA" id="ARBA00022737"/>
    </source>
</evidence>
<dbReference type="EMBL" id="JAJFAZ020000008">
    <property type="protein sequence ID" value="KAI5312448.1"/>
    <property type="molecule type" value="Genomic_DNA"/>
</dbReference>
<organism evidence="4 5">
    <name type="scientific">Prunus dulcis</name>
    <name type="common">Almond</name>
    <name type="synonym">Amygdalus dulcis</name>
    <dbReference type="NCBI Taxonomy" id="3755"/>
    <lineage>
        <taxon>Eukaryota</taxon>
        <taxon>Viridiplantae</taxon>
        <taxon>Streptophyta</taxon>
        <taxon>Embryophyta</taxon>
        <taxon>Tracheophyta</taxon>
        <taxon>Spermatophyta</taxon>
        <taxon>Magnoliopsida</taxon>
        <taxon>eudicotyledons</taxon>
        <taxon>Gunneridae</taxon>
        <taxon>Pentapetalae</taxon>
        <taxon>rosids</taxon>
        <taxon>fabids</taxon>
        <taxon>Rosales</taxon>
        <taxon>Rosaceae</taxon>
        <taxon>Amygdaloideae</taxon>
        <taxon>Amygdaleae</taxon>
        <taxon>Prunus</taxon>
    </lineage>
</organism>
<dbReference type="AlphaFoldDB" id="A0AAD4UUD1"/>
<accession>A0AAD4UUD1</accession>
<dbReference type="PANTHER" id="PTHR32099:SF42">
    <property type="entry name" value="CYSTEINE-RICH RECEPTOR-LIKE PROTEIN KINASE 9-RELATED"/>
    <property type="match status" value="1"/>
</dbReference>
<dbReference type="InterPro" id="IPR002902">
    <property type="entry name" value="GNK2"/>
</dbReference>
<dbReference type="Gene3D" id="3.30.430.20">
    <property type="entry name" value="Gnk2 domain, C-X8-C-X2-C motif"/>
    <property type="match status" value="1"/>
</dbReference>
<evidence type="ECO:0000256" key="1">
    <source>
        <dbReference type="ARBA" id="ARBA00022729"/>
    </source>
</evidence>
<dbReference type="CDD" id="cd23509">
    <property type="entry name" value="Gnk2-like"/>
    <property type="match status" value="1"/>
</dbReference>
<reference evidence="4 5" key="1">
    <citation type="journal article" date="2022" name="G3 (Bethesda)">
        <title>Whole-genome sequence and methylome profiling of the almond [Prunus dulcis (Mill.) D.A. Webb] cultivar 'Nonpareil'.</title>
        <authorList>
            <person name="D'Amico-Willman K.M."/>
            <person name="Ouma W.Z."/>
            <person name="Meulia T."/>
            <person name="Sideli G.M."/>
            <person name="Gradziel T.M."/>
            <person name="Fresnedo-Ramirez J."/>
        </authorList>
    </citation>
    <scope>NUCLEOTIDE SEQUENCE [LARGE SCALE GENOMIC DNA]</scope>
    <source>
        <strain evidence="4">Clone GOH B32 T37-40</strain>
    </source>
</reference>
<dbReference type="Proteomes" id="UP001054821">
    <property type="component" value="Chromosome 8"/>
</dbReference>